<dbReference type="Proteomes" id="UP000072236">
    <property type="component" value="Chromosome"/>
</dbReference>
<sequence>MATKNTQVKAKNSVGNEISLSHSQTDSPILDVNSLERLNTFRPDLVDFVIKETGEEAKNRRRREVKIDWFTFIERMGALLLAAGIATGGIFGSIYAAANGYEKLSWIIASTCIGSLAIAFLKRNR</sequence>
<accession>A0A142G350</accession>
<keyword evidence="6" id="KW-1185">Reference proteome</keyword>
<dbReference type="OrthoDB" id="5689492at2"/>
<name>A0A142G350_AGGAC</name>
<evidence type="ECO:0000313" key="3">
    <source>
        <dbReference type="EMBL" id="PHO20924.1"/>
    </source>
</evidence>
<evidence type="ECO:0000313" key="4">
    <source>
        <dbReference type="EMBL" id="TYA38718.1"/>
    </source>
</evidence>
<organism evidence="4 7">
    <name type="scientific">Aggregatibacter actinomycetemcomitans</name>
    <name type="common">Actinobacillus actinomycetemcomitans</name>
    <name type="synonym">Haemophilus actinomycetemcomitans</name>
    <dbReference type="NCBI Taxonomy" id="714"/>
    <lineage>
        <taxon>Bacteria</taxon>
        <taxon>Pseudomonadati</taxon>
        <taxon>Pseudomonadota</taxon>
        <taxon>Gammaproteobacteria</taxon>
        <taxon>Pasteurellales</taxon>
        <taxon>Pasteurellaceae</taxon>
        <taxon>Aggregatibacter</taxon>
    </lineage>
</organism>
<feature type="transmembrane region" description="Helical" evidence="1">
    <location>
        <begin position="76"/>
        <end position="98"/>
    </location>
</feature>
<reference evidence="4 7" key="3">
    <citation type="submission" date="2019-08" db="EMBL/GenBank/DDBJ databases">
        <title>Whole genome sequencing of Aggregatibacter actinomycetemcomitans cultured from blood stream infections in Denmark reveals a novel phylogenetic lineage expressing serotype a membrane O polysaccharide.</title>
        <authorList>
            <person name="Nedergaard S."/>
            <person name="Kobel C.M."/>
            <person name="Nielsen M.B."/>
            <person name="Moeller R.T."/>
            <person name="Jensen A.B."/>
            <person name="Noerskov-Lauritsen N."/>
        </authorList>
    </citation>
    <scope>NUCLEOTIDE SEQUENCE [LARGE SCALE GENOMIC DNA]</scope>
    <source>
        <strain evidence="4 7">PN_563</strain>
    </source>
</reference>
<dbReference type="EMBL" id="PCGW01000006">
    <property type="protein sequence ID" value="PHO20924.1"/>
    <property type="molecule type" value="Genomic_DNA"/>
</dbReference>
<dbReference type="Proteomes" id="UP000226080">
    <property type="component" value="Unassembled WGS sequence"/>
</dbReference>
<dbReference type="EMBL" id="VSED01000018">
    <property type="protein sequence ID" value="TYA38718.1"/>
    <property type="molecule type" value="Genomic_DNA"/>
</dbReference>
<evidence type="ECO:0000256" key="1">
    <source>
        <dbReference type="SAM" id="Phobius"/>
    </source>
</evidence>
<keyword evidence="1" id="KW-1133">Transmembrane helix</keyword>
<reference evidence="3 6" key="2">
    <citation type="submission" date="2017-10" db="EMBL/GenBank/DDBJ databases">
        <title>Draft genome sequences of Aggregatibacter actinomycetemcomitans strains 310a and 310b.</title>
        <authorList>
            <person name="May A.C."/>
            <person name="Ohta H."/>
            <person name="Maeda H."/>
            <person name="Kokeguchi S."/>
            <person name="Cugini C."/>
        </authorList>
    </citation>
    <scope>NUCLEOTIDE SEQUENCE [LARGE SCALE GENOMIC DNA]</scope>
    <source>
        <strain evidence="3 6">310b</strain>
    </source>
</reference>
<dbReference type="KEGG" id="aact:ACT75_11425"/>
<dbReference type="AlphaFoldDB" id="A0A142G350"/>
<proteinExistence type="predicted"/>
<evidence type="ECO:0008006" key="8">
    <source>
        <dbReference type="Google" id="ProtNLM"/>
    </source>
</evidence>
<dbReference type="Proteomes" id="UP000323012">
    <property type="component" value="Unassembled WGS sequence"/>
</dbReference>
<evidence type="ECO:0000313" key="2">
    <source>
        <dbReference type="EMBL" id="AMQ95080.1"/>
    </source>
</evidence>
<evidence type="ECO:0000313" key="7">
    <source>
        <dbReference type="Proteomes" id="UP000323012"/>
    </source>
</evidence>
<reference evidence="2 5" key="1">
    <citation type="submission" date="2015-10" db="EMBL/GenBank/DDBJ databases">
        <title>Tn-seq of a polymicrobial infection.</title>
        <authorList>
            <person name="Stacy A."/>
            <person name="Rumbaugh K.P."/>
            <person name="Whiteley M."/>
        </authorList>
    </citation>
    <scope>NUCLEOTIDE SEQUENCE [LARGE SCALE GENOMIC DNA]</scope>
    <source>
        <strain evidence="2 5">624</strain>
    </source>
</reference>
<gene>
    <name evidence="2" type="ORF">ACT75_11425</name>
    <name evidence="3" type="ORF">CQR80_04405</name>
    <name evidence="4" type="ORF">FXB79_07370</name>
</gene>
<dbReference type="GeneID" id="77211704"/>
<evidence type="ECO:0000313" key="5">
    <source>
        <dbReference type="Proteomes" id="UP000072236"/>
    </source>
</evidence>
<protein>
    <recommendedName>
        <fullName evidence="8">DUF2335 domain-containing protein</fullName>
    </recommendedName>
</protein>
<evidence type="ECO:0000313" key="6">
    <source>
        <dbReference type="Proteomes" id="UP000226080"/>
    </source>
</evidence>
<dbReference type="eggNOG" id="ENOG5032EYE">
    <property type="taxonomic scope" value="Bacteria"/>
</dbReference>
<dbReference type="EMBL" id="CP012959">
    <property type="protein sequence ID" value="AMQ95080.1"/>
    <property type="molecule type" value="Genomic_DNA"/>
</dbReference>
<dbReference type="RefSeq" id="WP_005543455.1">
    <property type="nucleotide sequence ID" value="NZ_CP012958.1"/>
</dbReference>
<keyword evidence="1" id="KW-0812">Transmembrane</keyword>
<feature type="transmembrane region" description="Helical" evidence="1">
    <location>
        <begin position="104"/>
        <end position="121"/>
    </location>
</feature>
<keyword evidence="1" id="KW-0472">Membrane</keyword>